<evidence type="ECO:0000313" key="2">
    <source>
        <dbReference type="EMBL" id="MBO2006677.1"/>
    </source>
</evidence>
<evidence type="ECO:0000259" key="1">
    <source>
        <dbReference type="Pfam" id="PF00419"/>
    </source>
</evidence>
<dbReference type="InterPro" id="IPR036937">
    <property type="entry name" value="Adhesion_dom_fimbrial_sf"/>
</dbReference>
<dbReference type="Pfam" id="PF00419">
    <property type="entry name" value="Fimbrial"/>
    <property type="match status" value="1"/>
</dbReference>
<proteinExistence type="predicted"/>
<dbReference type="InterPro" id="IPR008966">
    <property type="entry name" value="Adhesion_dom_sf"/>
</dbReference>
<name>A0A939NPL2_SERMA</name>
<dbReference type="Gene3D" id="2.60.40.1090">
    <property type="entry name" value="Fimbrial-type adhesion domain"/>
    <property type="match status" value="1"/>
</dbReference>
<gene>
    <name evidence="2" type="ORF">J4732_05585</name>
</gene>
<feature type="domain" description="Fimbrial-type adhesion" evidence="1">
    <location>
        <begin position="5"/>
        <end position="100"/>
    </location>
</feature>
<protein>
    <submittedName>
        <fullName evidence="2">Fimbrial protein</fullName>
    </submittedName>
</protein>
<dbReference type="GO" id="GO:0007155">
    <property type="term" value="P:cell adhesion"/>
    <property type="evidence" value="ECO:0007669"/>
    <property type="project" value="InterPro"/>
</dbReference>
<comment type="caution">
    <text evidence="2">The sequence shown here is derived from an EMBL/GenBank/DDBJ whole genome shotgun (WGS) entry which is preliminary data.</text>
</comment>
<dbReference type="EMBL" id="JAGETR010000029">
    <property type="protein sequence ID" value="MBO2006677.1"/>
    <property type="molecule type" value="Genomic_DNA"/>
</dbReference>
<dbReference type="AlphaFoldDB" id="A0A939NPL2"/>
<dbReference type="SUPFAM" id="SSF49401">
    <property type="entry name" value="Bacterial adhesins"/>
    <property type="match status" value="1"/>
</dbReference>
<sequence length="120" mass="12935">MTPTSTTSCTINGGRQMNVDFGPITQDNFTTTVNSAMIKQSQHIDYHCEGSNASQDIAVRLVGNASGFSSEAIKTSNENIGIAMVYKGKIVKPNEMFNSKIVNGIGSDTLIFVPIKRAFL</sequence>
<dbReference type="GO" id="GO:0009289">
    <property type="term" value="C:pilus"/>
    <property type="evidence" value="ECO:0007669"/>
    <property type="project" value="InterPro"/>
</dbReference>
<dbReference type="InterPro" id="IPR000259">
    <property type="entry name" value="Adhesion_dom_fimbrial"/>
</dbReference>
<reference evidence="2" key="1">
    <citation type="submission" date="2021-03" db="EMBL/GenBank/DDBJ databases">
        <title>Molecular epidemiology and mechanisms of colistin and carbapenem resistance in Enterobacteriaceae from clinical isolates, the environment and porcine samples in Pretoria, South Africa.</title>
        <authorList>
            <person name="Bogoshi D."/>
            <person name="Mbelle N.M."/>
            <person name="Naidoo V."/>
            <person name="Osei Sekyere J."/>
        </authorList>
    </citation>
    <scope>NUCLEOTIDE SEQUENCE</scope>
    <source>
        <strain evidence="2">C080</strain>
    </source>
</reference>
<accession>A0A939NPL2</accession>
<organism evidence="2">
    <name type="scientific">Serratia marcescens</name>
    <dbReference type="NCBI Taxonomy" id="615"/>
    <lineage>
        <taxon>Bacteria</taxon>
        <taxon>Pseudomonadati</taxon>
        <taxon>Pseudomonadota</taxon>
        <taxon>Gammaproteobacteria</taxon>
        <taxon>Enterobacterales</taxon>
        <taxon>Yersiniaceae</taxon>
        <taxon>Serratia</taxon>
    </lineage>
</organism>